<evidence type="ECO:0000259" key="1">
    <source>
        <dbReference type="Pfam" id="PF13320"/>
    </source>
</evidence>
<dbReference type="InterPro" id="IPR025150">
    <property type="entry name" value="GH123_cat"/>
</dbReference>
<organism evidence="2 3">
    <name type="scientific">Algoriphagus alkaliphilus</name>
    <dbReference type="NCBI Taxonomy" id="279824"/>
    <lineage>
        <taxon>Bacteria</taxon>
        <taxon>Pseudomonadati</taxon>
        <taxon>Bacteroidota</taxon>
        <taxon>Cytophagia</taxon>
        <taxon>Cytophagales</taxon>
        <taxon>Cyclobacteriaceae</taxon>
        <taxon>Algoriphagus</taxon>
    </lineage>
</organism>
<keyword evidence="3" id="KW-1185">Reference proteome</keyword>
<dbReference type="Proteomes" id="UP000198756">
    <property type="component" value="Unassembled WGS sequence"/>
</dbReference>
<evidence type="ECO:0000313" key="3">
    <source>
        <dbReference type="Proteomes" id="UP000198756"/>
    </source>
</evidence>
<name>A0A1G5Y622_9BACT</name>
<evidence type="ECO:0000313" key="2">
    <source>
        <dbReference type="EMBL" id="SDA78113.1"/>
    </source>
</evidence>
<gene>
    <name evidence="2" type="ORF">SAMN03080617_02283</name>
</gene>
<dbReference type="AlphaFoldDB" id="A0A1G5Y622"/>
<sequence length="253" mass="29739">MADYYQIKPWSEKHWEIVGIMFDQLDQINQHSITTSVFWDLYNTKIRPLDEMMIQVSKSVNGTFSYDYSVFDKYVEMAHSKGITKQISVHNLFPWNSFLFYFDEATSTIQSIHNQPGTPEYQSFWKPFLLDFFKHLIEKGWMEMTVLFVDERDPNVTLELAKWVKSISPSFKMGFAGDFYPFLSEWMEDYSMPVNVVVDPGEMDKRILSSKKTSLYTSCFERPNQPNVLLTSDLRDIFFITQLSKAKGYDGML</sequence>
<feature type="domain" description="Glycoside hydrolase 123 catalytic" evidence="1">
    <location>
        <begin position="2"/>
        <end position="253"/>
    </location>
</feature>
<accession>A0A1G5Y622</accession>
<protein>
    <recommendedName>
        <fullName evidence="1">Glycoside hydrolase 123 catalytic domain-containing protein</fullName>
    </recommendedName>
</protein>
<dbReference type="EMBL" id="FMXE01000014">
    <property type="protein sequence ID" value="SDA78113.1"/>
    <property type="molecule type" value="Genomic_DNA"/>
</dbReference>
<reference evidence="3" key="1">
    <citation type="submission" date="2016-10" db="EMBL/GenBank/DDBJ databases">
        <authorList>
            <person name="Varghese N."/>
            <person name="Submissions S."/>
        </authorList>
    </citation>
    <scope>NUCLEOTIDE SEQUENCE [LARGE SCALE GENOMIC DNA]</scope>
    <source>
        <strain evidence="3">DSM 22703</strain>
    </source>
</reference>
<dbReference type="STRING" id="279824.SAMN03080617_02283"/>
<dbReference type="SUPFAM" id="SSF51445">
    <property type="entry name" value="(Trans)glycosidases"/>
    <property type="match status" value="1"/>
</dbReference>
<dbReference type="Pfam" id="PF13320">
    <property type="entry name" value="GH123_cat"/>
    <property type="match status" value="1"/>
</dbReference>
<dbReference type="InterPro" id="IPR017853">
    <property type="entry name" value="GH"/>
</dbReference>
<dbReference type="OrthoDB" id="197680at2"/>
<proteinExistence type="predicted"/>